<dbReference type="PROSITE" id="PS00688">
    <property type="entry name" value="SIGMA54_INTERACT_3"/>
    <property type="match status" value="1"/>
</dbReference>
<dbReference type="PROSITE" id="PS00675">
    <property type="entry name" value="SIGMA54_INTERACT_1"/>
    <property type="match status" value="1"/>
</dbReference>
<keyword evidence="2" id="KW-0067">ATP-binding</keyword>
<feature type="domain" description="PAS" evidence="8">
    <location>
        <begin position="9"/>
        <end position="60"/>
    </location>
</feature>
<sequence>MKGLDMDKEVEILKTAFESSYDGIHILDNQGNTLYINNACTRIEGISREEAMTKTIKELVANGVYSESVTLKVLETKEPTTIIQTAKNGNQLLSTGTPTFKEDGSIDKIVVNSRDITDLNELKRELSVKEELAKQYQIELELLKQQHGKQPDFIAKSPAMQKIIRLALNVAKVDSTVLITGESGVGKGLLAEFIHNNSNCAQGPFIKIDCSSIPESLFESELFGYEKGAFTGAEKTGKAGLLELANGGTVFLDEIGEMPLSMQPKLMRAIQHREIVPVGGKLVKKLELRIIAATNVELTQKVREKEFREDLYYRLNVVPIRIPALRERREDILPLTLRLTEKLNKHYGFCKQLTEEVKDLLLEYEWPGNIRELENLIERILVSTQEDVIDVKYLPVHLLRGKTGAFPFDDMGTEDYKTALAKYDHHLLKLAIEREGSIPKAADRLGIDATTIRRKLDKYENLLK</sequence>
<keyword evidence="3" id="KW-0805">Transcription regulation</keyword>
<dbReference type="GO" id="GO:0005524">
    <property type="term" value="F:ATP binding"/>
    <property type="evidence" value="ECO:0007669"/>
    <property type="project" value="UniProtKB-KW"/>
</dbReference>
<dbReference type="AlphaFoldDB" id="A0A9J6QU22"/>
<dbReference type="SMART" id="SM00091">
    <property type="entry name" value="PAS"/>
    <property type="match status" value="1"/>
</dbReference>
<gene>
    <name evidence="10" type="ORF">OBO34_07545</name>
</gene>
<dbReference type="SMART" id="SM00382">
    <property type="entry name" value="AAA"/>
    <property type="match status" value="1"/>
</dbReference>
<reference evidence="10" key="1">
    <citation type="submission" date="2022-09" db="EMBL/GenBank/DDBJ databases">
        <title>Culturomic study of gut microbiota in children with autism spectrum disorder.</title>
        <authorList>
            <person name="Efimov B.A."/>
            <person name="Chaplin A.V."/>
            <person name="Sokolova S.R."/>
            <person name="Pikina A.P."/>
            <person name="Korzhanova M."/>
            <person name="Belova V."/>
            <person name="Korostin D."/>
        </authorList>
    </citation>
    <scope>NUCLEOTIDE SEQUENCE</scope>
    <source>
        <strain evidence="10">ASD5510</strain>
    </source>
</reference>
<dbReference type="InterPro" id="IPR025944">
    <property type="entry name" value="Sigma_54_int_dom_CS"/>
</dbReference>
<evidence type="ECO:0000256" key="3">
    <source>
        <dbReference type="ARBA" id="ARBA00023015"/>
    </source>
</evidence>
<evidence type="ECO:0000256" key="6">
    <source>
        <dbReference type="SAM" id="Coils"/>
    </source>
</evidence>
<dbReference type="PROSITE" id="PS50112">
    <property type="entry name" value="PAS"/>
    <property type="match status" value="1"/>
</dbReference>
<comment type="caution">
    <text evidence="10">The sequence shown here is derived from an EMBL/GenBank/DDBJ whole genome shotgun (WGS) entry which is preliminary data.</text>
</comment>
<keyword evidence="4" id="KW-0238">DNA-binding</keyword>
<dbReference type="SUPFAM" id="SSF46689">
    <property type="entry name" value="Homeodomain-like"/>
    <property type="match status" value="1"/>
</dbReference>
<dbReference type="PROSITE" id="PS50113">
    <property type="entry name" value="PAC"/>
    <property type="match status" value="1"/>
</dbReference>
<dbReference type="PANTHER" id="PTHR32071">
    <property type="entry name" value="TRANSCRIPTIONAL REGULATORY PROTEIN"/>
    <property type="match status" value="1"/>
</dbReference>
<dbReference type="InterPro" id="IPR002078">
    <property type="entry name" value="Sigma_54_int"/>
</dbReference>
<dbReference type="Pfam" id="PF02954">
    <property type="entry name" value="HTH_8"/>
    <property type="match status" value="1"/>
</dbReference>
<keyword evidence="1" id="KW-0547">Nucleotide-binding</keyword>
<dbReference type="InterPro" id="IPR000700">
    <property type="entry name" value="PAS-assoc_C"/>
</dbReference>
<evidence type="ECO:0000259" key="8">
    <source>
        <dbReference type="PROSITE" id="PS50112"/>
    </source>
</evidence>
<dbReference type="InterPro" id="IPR002197">
    <property type="entry name" value="HTH_Fis"/>
</dbReference>
<dbReference type="InterPro" id="IPR000014">
    <property type="entry name" value="PAS"/>
</dbReference>
<evidence type="ECO:0000256" key="5">
    <source>
        <dbReference type="ARBA" id="ARBA00023163"/>
    </source>
</evidence>
<dbReference type="InterPro" id="IPR027417">
    <property type="entry name" value="P-loop_NTPase"/>
</dbReference>
<dbReference type="EMBL" id="JAOSHN010000003">
    <property type="protein sequence ID" value="MCU7378207.1"/>
    <property type="molecule type" value="Genomic_DNA"/>
</dbReference>
<dbReference type="InterPro" id="IPR025662">
    <property type="entry name" value="Sigma_54_int_dom_ATP-bd_1"/>
</dbReference>
<dbReference type="InterPro" id="IPR035965">
    <property type="entry name" value="PAS-like_dom_sf"/>
</dbReference>
<organism evidence="10 11">
    <name type="scientific">Hominibacterium faecale</name>
    <dbReference type="NCBI Taxonomy" id="2839743"/>
    <lineage>
        <taxon>Bacteria</taxon>
        <taxon>Bacillati</taxon>
        <taxon>Bacillota</taxon>
        <taxon>Clostridia</taxon>
        <taxon>Peptostreptococcales</taxon>
        <taxon>Anaerovoracaceae</taxon>
        <taxon>Hominibacterium</taxon>
    </lineage>
</organism>
<name>A0A9J6QU22_9FIRM</name>
<dbReference type="InterPro" id="IPR013656">
    <property type="entry name" value="PAS_4"/>
</dbReference>
<dbReference type="PROSITE" id="PS00676">
    <property type="entry name" value="SIGMA54_INTERACT_2"/>
    <property type="match status" value="1"/>
</dbReference>
<evidence type="ECO:0000256" key="1">
    <source>
        <dbReference type="ARBA" id="ARBA00022741"/>
    </source>
</evidence>
<dbReference type="InterPro" id="IPR009057">
    <property type="entry name" value="Homeodomain-like_sf"/>
</dbReference>
<accession>A0A9J6QU22</accession>
<dbReference type="Gene3D" id="1.10.10.60">
    <property type="entry name" value="Homeodomain-like"/>
    <property type="match status" value="1"/>
</dbReference>
<dbReference type="InterPro" id="IPR025943">
    <property type="entry name" value="Sigma_54_int_dom_ATP-bd_2"/>
</dbReference>
<dbReference type="Proteomes" id="UP001065549">
    <property type="component" value="Unassembled WGS sequence"/>
</dbReference>
<dbReference type="GO" id="GO:0043565">
    <property type="term" value="F:sequence-specific DNA binding"/>
    <property type="evidence" value="ECO:0007669"/>
    <property type="project" value="InterPro"/>
</dbReference>
<protein>
    <submittedName>
        <fullName evidence="10">Sigma 54-interacting transcriptional regulator</fullName>
    </submittedName>
</protein>
<feature type="domain" description="Sigma-54 factor interaction" evidence="7">
    <location>
        <begin position="153"/>
        <end position="382"/>
    </location>
</feature>
<dbReference type="RefSeq" id="WP_253019786.1">
    <property type="nucleotide sequence ID" value="NZ_JAOSHN010000003.1"/>
</dbReference>
<dbReference type="PROSITE" id="PS50045">
    <property type="entry name" value="SIGMA54_INTERACT_4"/>
    <property type="match status" value="1"/>
</dbReference>
<dbReference type="Gene3D" id="3.30.450.20">
    <property type="entry name" value="PAS domain"/>
    <property type="match status" value="1"/>
</dbReference>
<dbReference type="NCBIfam" id="TIGR00229">
    <property type="entry name" value="sensory_box"/>
    <property type="match status" value="1"/>
</dbReference>
<dbReference type="Gene3D" id="3.40.50.300">
    <property type="entry name" value="P-loop containing nucleotide triphosphate hydrolases"/>
    <property type="match status" value="1"/>
</dbReference>
<dbReference type="Gene3D" id="1.10.8.60">
    <property type="match status" value="1"/>
</dbReference>
<evidence type="ECO:0000256" key="4">
    <source>
        <dbReference type="ARBA" id="ARBA00023125"/>
    </source>
</evidence>
<dbReference type="SUPFAM" id="SSF55785">
    <property type="entry name" value="PYP-like sensor domain (PAS domain)"/>
    <property type="match status" value="1"/>
</dbReference>
<keyword evidence="11" id="KW-1185">Reference proteome</keyword>
<dbReference type="Pfam" id="PF08448">
    <property type="entry name" value="PAS_4"/>
    <property type="match status" value="1"/>
</dbReference>
<dbReference type="CDD" id="cd00130">
    <property type="entry name" value="PAS"/>
    <property type="match status" value="1"/>
</dbReference>
<dbReference type="CDD" id="cd00009">
    <property type="entry name" value="AAA"/>
    <property type="match status" value="1"/>
</dbReference>
<feature type="domain" description="PAC" evidence="9">
    <location>
        <begin position="76"/>
        <end position="128"/>
    </location>
</feature>
<dbReference type="Pfam" id="PF25601">
    <property type="entry name" value="AAA_lid_14"/>
    <property type="match status" value="1"/>
</dbReference>
<dbReference type="FunFam" id="3.40.50.300:FF:000006">
    <property type="entry name" value="DNA-binding transcriptional regulator NtrC"/>
    <property type="match status" value="1"/>
</dbReference>
<evidence type="ECO:0000259" key="7">
    <source>
        <dbReference type="PROSITE" id="PS50045"/>
    </source>
</evidence>
<dbReference type="Pfam" id="PF00158">
    <property type="entry name" value="Sigma54_activat"/>
    <property type="match status" value="1"/>
</dbReference>
<evidence type="ECO:0000313" key="10">
    <source>
        <dbReference type="EMBL" id="MCU7378207.1"/>
    </source>
</evidence>
<evidence type="ECO:0000256" key="2">
    <source>
        <dbReference type="ARBA" id="ARBA00022840"/>
    </source>
</evidence>
<dbReference type="SUPFAM" id="SSF52540">
    <property type="entry name" value="P-loop containing nucleoside triphosphate hydrolases"/>
    <property type="match status" value="1"/>
</dbReference>
<keyword evidence="6" id="KW-0175">Coiled coil</keyword>
<dbReference type="GO" id="GO:0006355">
    <property type="term" value="P:regulation of DNA-templated transcription"/>
    <property type="evidence" value="ECO:0007669"/>
    <property type="project" value="InterPro"/>
</dbReference>
<proteinExistence type="predicted"/>
<dbReference type="InterPro" id="IPR003593">
    <property type="entry name" value="AAA+_ATPase"/>
</dbReference>
<dbReference type="InterPro" id="IPR058031">
    <property type="entry name" value="AAA_lid_NorR"/>
</dbReference>
<feature type="coiled-coil region" evidence="6">
    <location>
        <begin position="119"/>
        <end position="146"/>
    </location>
</feature>
<dbReference type="PANTHER" id="PTHR32071:SF57">
    <property type="entry name" value="C4-DICARBOXYLATE TRANSPORT TRANSCRIPTIONAL REGULATORY PROTEIN DCTD"/>
    <property type="match status" value="1"/>
</dbReference>
<evidence type="ECO:0000259" key="9">
    <source>
        <dbReference type="PROSITE" id="PS50113"/>
    </source>
</evidence>
<keyword evidence="5" id="KW-0804">Transcription</keyword>
<evidence type="ECO:0000313" key="11">
    <source>
        <dbReference type="Proteomes" id="UP001065549"/>
    </source>
</evidence>